<sequence length="662" mass="74461">MATTNRPARLTVAGIGGFDETTVAFERGVTVLTAGDAADRTSLLRGLVTALGSDEHSPDCDADTDDSWVELAVEGERYVRTFAGEGDRVVASGDPYLDDPAAADLFAFLLGSNEARQAVTAERDLRKLVVHSVDIDAVNEEIADLRAERAELDDRIEALAALESERPGLRDRRDELDATIERLEAELADRQATLDGIESAAVDGDTDAEANPEPDANGSDAEARQGRRRELYAALDDIEFELEAERESLDALDAEIDDIESELDSRPADPAAELDDLTAELAESRARKRRLDADITDVQRTLQFNEQFLTSETSPVAAASEVERESESENDESDGESDDGDSVVCWTCGTSVPEASIESTLDQLRALRDDRREERAELADRIERLQERRSELEALRERRRDLETRREELRRERAERRSRVEDLQARRDDVESDIVDLQRDAEDAEAGEGDRAALLDAHREVNRVEFELERRREERDAVVDELEALDAELDRRTDFETRKDEIDDRIDGLRDRIERLERATVSAFNDRMADVLDALEHDRLARVWVEHRNDGDGGDDALSTGRFVLHIERRTDDGKTYEDVIDHLSESERELVGLVFAVAGYLVHEVSDDVPFLVFDSLEAVDAERVRRLLDYVRPHTDYLVVDVSGESARALSESYRRLRAL</sequence>
<evidence type="ECO:0000256" key="1">
    <source>
        <dbReference type="SAM" id="Coils"/>
    </source>
</evidence>
<dbReference type="Gene3D" id="1.10.287.1490">
    <property type="match status" value="1"/>
</dbReference>
<dbReference type="NCBIfam" id="NF045487">
    <property type="entry name" value="ASRP"/>
    <property type="match status" value="1"/>
</dbReference>
<protein>
    <submittedName>
        <fullName evidence="3">SMC-like protein Sph4</fullName>
    </submittedName>
</protein>
<name>A0A384L567_HALVD</name>
<evidence type="ECO:0000313" key="4">
    <source>
        <dbReference type="Proteomes" id="UP000011532"/>
    </source>
</evidence>
<evidence type="ECO:0000313" key="3">
    <source>
        <dbReference type="EMBL" id="ELY36406.1"/>
    </source>
</evidence>
<keyword evidence="1" id="KW-0175">Coiled coil</keyword>
<organism evidence="3 4">
    <name type="scientific">Haloferax volcanii (strain ATCC 29605 / DSM 3757 / JCM 8879 / NBRC 14742 / NCIMB 2012 / VKM B-1768 / DS2)</name>
    <name type="common">Halobacterium volcanii</name>
    <dbReference type="NCBI Taxonomy" id="309800"/>
    <lineage>
        <taxon>Archaea</taxon>
        <taxon>Methanobacteriati</taxon>
        <taxon>Methanobacteriota</taxon>
        <taxon>Stenosarchaea group</taxon>
        <taxon>Halobacteria</taxon>
        <taxon>Halobacteriales</taxon>
        <taxon>Haloferacaceae</taxon>
        <taxon>Haloferax</taxon>
    </lineage>
</organism>
<dbReference type="Gene3D" id="3.40.50.300">
    <property type="entry name" value="P-loop containing nucleotide triphosphate hydrolases"/>
    <property type="match status" value="1"/>
</dbReference>
<comment type="caution">
    <text evidence="3">The sequence shown here is derived from an EMBL/GenBank/DDBJ whole genome shotgun (WGS) entry which is preliminary data.</text>
</comment>
<reference evidence="3 4" key="2">
    <citation type="journal article" date="2014" name="PLoS Genet.">
        <title>Phylogenetically driven sequencing of extremely halophilic archaea reveals strategies for static and dynamic osmo-response.</title>
        <authorList>
            <person name="Becker E.A."/>
            <person name="Seitzer P.M."/>
            <person name="Tritt A."/>
            <person name="Larsen D."/>
            <person name="Krusor M."/>
            <person name="Yao A.I."/>
            <person name="Wu D."/>
            <person name="Madern D."/>
            <person name="Eisen J.A."/>
            <person name="Darling A.E."/>
            <person name="Facciotti M.T."/>
        </authorList>
    </citation>
    <scope>NUCLEOTIDE SEQUENCE [LARGE SCALE GENOMIC DNA]</scope>
    <source>
        <strain evidence="4">ATCC 29605 / DSM 3757 / JCM 8879 / NBRC 14742 / NCIMB 2012 / VKM B-1768 / DS2</strain>
    </source>
</reference>
<accession>A0A384L567</accession>
<feature type="compositionally biased region" description="Acidic residues" evidence="2">
    <location>
        <begin position="328"/>
        <end position="341"/>
    </location>
</feature>
<dbReference type="RefSeq" id="WP_004041362.1">
    <property type="nucleotide sequence ID" value="NC_013964.1"/>
</dbReference>
<dbReference type="OrthoDB" id="293481at2157"/>
<gene>
    <name evidence="3" type="ORF">C498_02775</name>
</gene>
<dbReference type="PANTHER" id="PTHR23159:SF60">
    <property type="entry name" value="SPINDLE ASSEMBLY ABNORMAL PROTEIN 4"/>
    <property type="match status" value="1"/>
</dbReference>
<evidence type="ECO:0000256" key="2">
    <source>
        <dbReference type="SAM" id="MobiDB-lite"/>
    </source>
</evidence>
<dbReference type="PANTHER" id="PTHR23159">
    <property type="entry name" value="CENTROSOMAL PROTEIN 2"/>
    <property type="match status" value="1"/>
</dbReference>
<feature type="coiled-coil region" evidence="1">
    <location>
        <begin position="135"/>
        <end position="200"/>
    </location>
</feature>
<dbReference type="AlphaFoldDB" id="A0A384L567"/>
<reference evidence="4" key="1">
    <citation type="submission" date="2012-11" db="EMBL/GenBank/DDBJ databases">
        <authorList>
            <person name="Becker E.A."/>
            <person name="Seitzer P."/>
            <person name="Tritt A."/>
            <person name="Larsen D."/>
            <person name="Yao A."/>
            <person name="Wu D."/>
            <person name="Darling A."/>
            <person name="Eisen J.A."/>
            <person name="Facciotti M.T."/>
        </authorList>
    </citation>
    <scope>NUCLEOTIDE SEQUENCE [LARGE SCALE GENOMIC DNA]</scope>
    <source>
        <strain evidence="4">ATCC 29605 / DSM 3757 / JCM 8879 / NBRC 14742 / NCIMB 2012 / VKM B-1768 / DS2</strain>
    </source>
</reference>
<dbReference type="GeneID" id="8919140"/>
<feature type="region of interest" description="Disordered" evidence="2">
    <location>
        <begin position="309"/>
        <end position="347"/>
    </location>
</feature>
<dbReference type="InterPro" id="IPR027417">
    <property type="entry name" value="P-loop_NTPase"/>
</dbReference>
<dbReference type="Proteomes" id="UP000011532">
    <property type="component" value="Unassembled WGS sequence"/>
</dbReference>
<dbReference type="EMBL" id="AOHU01000022">
    <property type="protein sequence ID" value="ELY36406.1"/>
    <property type="molecule type" value="Genomic_DNA"/>
</dbReference>
<proteinExistence type="predicted"/>
<feature type="coiled-coil region" evidence="1">
    <location>
        <begin position="357"/>
        <end position="519"/>
    </location>
</feature>
<feature type="coiled-coil region" evidence="1">
    <location>
        <begin position="235"/>
        <end position="294"/>
    </location>
</feature>
<feature type="region of interest" description="Disordered" evidence="2">
    <location>
        <begin position="203"/>
        <end position="225"/>
    </location>
</feature>